<accession>A0ABQ9WI50</accession>
<comment type="subcellular location">
    <subcellularLocation>
        <location evidence="1">Endomembrane system</location>
        <topology evidence="1">Peripheral membrane protein</topology>
    </subcellularLocation>
</comment>
<proteinExistence type="inferred from homology"/>
<evidence type="ECO:0000256" key="3">
    <source>
        <dbReference type="ARBA" id="ARBA00022448"/>
    </source>
</evidence>
<sequence>MKPGEPQGELSAEYIGVSGEIFELKAELNSDKKEKKKEAVKKVIASMTVGKDVRYAGVGLVAAGSWLTGKEGFVYTGIMSPDADRLPHGSPPSKDFLPAAPGSSSAESPLEARAAKGAGTCWTAGPSSNALFPDVVNCMQTDNLELKKLVYLYLMNYAKSQPDMAIMAVNTFVKVSRSLVGKGVWGNGVLKALSPLREGPVVGPVALDGIQTFGLPVPTQPAGLFLQQRAPTSQKTRCQGCCLTHPV</sequence>
<protein>
    <recommendedName>
        <fullName evidence="7">Clathrin/coatomer adaptor adaptin-like N-terminal domain-containing protein</fullName>
    </recommendedName>
</protein>
<evidence type="ECO:0000256" key="5">
    <source>
        <dbReference type="ARBA" id="ARBA00023136"/>
    </source>
</evidence>
<evidence type="ECO:0000256" key="2">
    <source>
        <dbReference type="ARBA" id="ARBA00006613"/>
    </source>
</evidence>
<gene>
    <name evidence="8" type="ORF">P7K49_002726</name>
</gene>
<keyword evidence="5" id="KW-0472">Membrane</keyword>
<keyword evidence="3" id="KW-0813">Transport</keyword>
<name>A0ABQ9WI50_SAGOE</name>
<dbReference type="Pfam" id="PF01602">
    <property type="entry name" value="Adaptin_N"/>
    <property type="match status" value="1"/>
</dbReference>
<keyword evidence="9" id="KW-1185">Reference proteome</keyword>
<dbReference type="Proteomes" id="UP001266305">
    <property type="component" value="Unassembled WGS sequence"/>
</dbReference>
<feature type="compositionally biased region" description="Low complexity" evidence="6">
    <location>
        <begin position="97"/>
        <end position="110"/>
    </location>
</feature>
<dbReference type="PANTHER" id="PTHR11134">
    <property type="entry name" value="ADAPTOR COMPLEX SUBUNIT BETA FAMILY MEMBER"/>
    <property type="match status" value="1"/>
</dbReference>
<dbReference type="InterPro" id="IPR016024">
    <property type="entry name" value="ARM-type_fold"/>
</dbReference>
<evidence type="ECO:0000313" key="9">
    <source>
        <dbReference type="Proteomes" id="UP001266305"/>
    </source>
</evidence>
<dbReference type="Gene3D" id="1.25.10.10">
    <property type="entry name" value="Leucine-rich Repeat Variant"/>
    <property type="match status" value="2"/>
</dbReference>
<dbReference type="EMBL" id="JASSZA010000001">
    <property type="protein sequence ID" value="KAK2121340.1"/>
    <property type="molecule type" value="Genomic_DNA"/>
</dbReference>
<dbReference type="InterPro" id="IPR026739">
    <property type="entry name" value="AP_beta"/>
</dbReference>
<dbReference type="InterPro" id="IPR011989">
    <property type="entry name" value="ARM-like"/>
</dbReference>
<evidence type="ECO:0000313" key="8">
    <source>
        <dbReference type="EMBL" id="KAK2121340.1"/>
    </source>
</evidence>
<evidence type="ECO:0000259" key="7">
    <source>
        <dbReference type="Pfam" id="PF01602"/>
    </source>
</evidence>
<comment type="similarity">
    <text evidence="2">Belongs to the adaptor complexes large subunit family.</text>
</comment>
<reference evidence="8 9" key="1">
    <citation type="submission" date="2023-05" db="EMBL/GenBank/DDBJ databases">
        <title>B98-5 Cell Line De Novo Hybrid Assembly: An Optical Mapping Approach.</title>
        <authorList>
            <person name="Kananen K."/>
            <person name="Auerbach J.A."/>
            <person name="Kautto E."/>
            <person name="Blachly J.S."/>
        </authorList>
    </citation>
    <scope>NUCLEOTIDE SEQUENCE [LARGE SCALE GENOMIC DNA]</scope>
    <source>
        <strain evidence="8">B95-8</strain>
        <tissue evidence="8">Cell line</tissue>
    </source>
</reference>
<organism evidence="8 9">
    <name type="scientific">Saguinus oedipus</name>
    <name type="common">Cotton-top tamarin</name>
    <name type="synonym">Oedipomidas oedipus</name>
    <dbReference type="NCBI Taxonomy" id="9490"/>
    <lineage>
        <taxon>Eukaryota</taxon>
        <taxon>Metazoa</taxon>
        <taxon>Chordata</taxon>
        <taxon>Craniata</taxon>
        <taxon>Vertebrata</taxon>
        <taxon>Euteleostomi</taxon>
        <taxon>Mammalia</taxon>
        <taxon>Eutheria</taxon>
        <taxon>Euarchontoglires</taxon>
        <taxon>Primates</taxon>
        <taxon>Haplorrhini</taxon>
        <taxon>Platyrrhini</taxon>
        <taxon>Cebidae</taxon>
        <taxon>Callitrichinae</taxon>
        <taxon>Saguinus</taxon>
    </lineage>
</organism>
<evidence type="ECO:0000256" key="4">
    <source>
        <dbReference type="ARBA" id="ARBA00022927"/>
    </source>
</evidence>
<comment type="caution">
    <text evidence="8">The sequence shown here is derived from an EMBL/GenBank/DDBJ whole genome shotgun (WGS) entry which is preliminary data.</text>
</comment>
<feature type="domain" description="Clathrin/coatomer adaptor adaptin-like N-terminal" evidence="7">
    <location>
        <begin position="127"/>
        <end position="174"/>
    </location>
</feature>
<keyword evidence="4" id="KW-0653">Protein transport</keyword>
<evidence type="ECO:0000256" key="1">
    <source>
        <dbReference type="ARBA" id="ARBA00004184"/>
    </source>
</evidence>
<evidence type="ECO:0000256" key="6">
    <source>
        <dbReference type="SAM" id="MobiDB-lite"/>
    </source>
</evidence>
<dbReference type="InterPro" id="IPR002553">
    <property type="entry name" value="Clathrin/coatomer_adapt-like_N"/>
</dbReference>
<dbReference type="SUPFAM" id="SSF48371">
    <property type="entry name" value="ARM repeat"/>
    <property type="match status" value="1"/>
</dbReference>
<feature type="region of interest" description="Disordered" evidence="6">
    <location>
        <begin position="84"/>
        <end position="110"/>
    </location>
</feature>